<proteinExistence type="predicted"/>
<accession>A0A7V1LMR0</accession>
<dbReference type="SUPFAM" id="SSF52980">
    <property type="entry name" value="Restriction endonuclease-like"/>
    <property type="match status" value="1"/>
</dbReference>
<dbReference type="InterPro" id="IPR027417">
    <property type="entry name" value="P-loop_NTPase"/>
</dbReference>
<evidence type="ECO:0000259" key="2">
    <source>
        <dbReference type="Pfam" id="PF13635"/>
    </source>
</evidence>
<dbReference type="InterPro" id="IPR025420">
    <property type="entry name" value="DUF4143"/>
</dbReference>
<sequence length="387" mass="44253">MFKRWIDITHTKSALIIGPRRSGKTTLLKALFPDYTYVTLDNLDYLEWAARDPKGLVDSLGQKFILDEIQRRPQLTIAAKYAIDNQNAHILMTGSSAAGLLDEAADTMAGRVALYNLPTACFGEEQGPPTHDIFNDTLDLPRLKEGQRALSLALTYGQFPEVLTLQNTKEKEELLGNYRDTYFIRDLMQLSNLENIEGLLSIFHHLARSLGSHLEVSNFAREAGMSHPTTKKYLNNLYLSQLTFRLYGYHYGPAKRFLKASKTYFADNGIMHSLGIPLSEGQILENFVIAEFEKRRKLGMLSCDRLFYYKSTSGREIDLIFEKDNVTYAIEIKATRQPSRRDVRNLIEFSKNQKKKVKSFLFYMGDSYSEISDIRIIPVAALYRARL</sequence>
<dbReference type="PANTHER" id="PTHR43566">
    <property type="entry name" value="CONSERVED PROTEIN"/>
    <property type="match status" value="1"/>
</dbReference>
<dbReference type="Pfam" id="PF13635">
    <property type="entry name" value="DUF4143"/>
    <property type="match status" value="1"/>
</dbReference>
<organism evidence="3">
    <name type="scientific">Caldithrix abyssi</name>
    <dbReference type="NCBI Taxonomy" id="187145"/>
    <lineage>
        <taxon>Bacteria</taxon>
        <taxon>Pseudomonadati</taxon>
        <taxon>Calditrichota</taxon>
        <taxon>Calditrichia</taxon>
        <taxon>Calditrichales</taxon>
        <taxon>Calditrichaceae</taxon>
        <taxon>Caldithrix</taxon>
    </lineage>
</organism>
<name>A0A7V1LMR0_CALAY</name>
<dbReference type="GO" id="GO:0005524">
    <property type="term" value="F:ATP binding"/>
    <property type="evidence" value="ECO:0007669"/>
    <property type="project" value="UniProtKB-KW"/>
</dbReference>
<feature type="domain" description="AAA" evidence="1">
    <location>
        <begin position="12"/>
        <end position="124"/>
    </location>
</feature>
<feature type="domain" description="DUF4143" evidence="2">
    <location>
        <begin position="185"/>
        <end position="334"/>
    </location>
</feature>
<evidence type="ECO:0000313" key="3">
    <source>
        <dbReference type="EMBL" id="HED10820.1"/>
    </source>
</evidence>
<evidence type="ECO:0000259" key="1">
    <source>
        <dbReference type="Pfam" id="PF13173"/>
    </source>
</evidence>
<dbReference type="Pfam" id="PF13173">
    <property type="entry name" value="AAA_14"/>
    <property type="match status" value="1"/>
</dbReference>
<keyword evidence="3" id="KW-0067">ATP-binding</keyword>
<keyword evidence="3" id="KW-0547">Nucleotide-binding</keyword>
<dbReference type="AlphaFoldDB" id="A0A7V1LMR0"/>
<dbReference type="PANTHER" id="PTHR43566:SF2">
    <property type="entry name" value="DUF4143 DOMAIN-CONTAINING PROTEIN"/>
    <property type="match status" value="1"/>
</dbReference>
<comment type="caution">
    <text evidence="3">The sequence shown here is derived from an EMBL/GenBank/DDBJ whole genome shotgun (WGS) entry which is preliminary data.</text>
</comment>
<dbReference type="EMBL" id="DRLD01000251">
    <property type="protein sequence ID" value="HED10820.1"/>
    <property type="molecule type" value="Genomic_DNA"/>
</dbReference>
<dbReference type="SUPFAM" id="SSF52540">
    <property type="entry name" value="P-loop containing nucleoside triphosphate hydrolases"/>
    <property type="match status" value="1"/>
</dbReference>
<dbReference type="InterPro" id="IPR011335">
    <property type="entry name" value="Restrct_endonuc-II-like"/>
</dbReference>
<reference evidence="3" key="1">
    <citation type="journal article" date="2020" name="mSystems">
        <title>Genome- and Community-Level Interaction Insights into Carbon Utilization and Element Cycling Functions of Hydrothermarchaeota in Hydrothermal Sediment.</title>
        <authorList>
            <person name="Zhou Z."/>
            <person name="Liu Y."/>
            <person name="Xu W."/>
            <person name="Pan J."/>
            <person name="Luo Z.H."/>
            <person name="Li M."/>
        </authorList>
    </citation>
    <scope>NUCLEOTIDE SEQUENCE [LARGE SCALE GENOMIC DNA]</scope>
    <source>
        <strain evidence="3">HyVt-456</strain>
    </source>
</reference>
<dbReference type="Proteomes" id="UP000886005">
    <property type="component" value="Unassembled WGS sequence"/>
</dbReference>
<protein>
    <submittedName>
        <fullName evidence="3">ATP-binding protein</fullName>
    </submittedName>
</protein>
<gene>
    <name evidence="3" type="ORF">ENJ10_09030</name>
</gene>
<dbReference type="InterPro" id="IPR041682">
    <property type="entry name" value="AAA_14"/>
</dbReference>